<evidence type="ECO:0000313" key="2">
    <source>
        <dbReference type="EMBL" id="CCA74756.1"/>
    </source>
</evidence>
<feature type="chain" id="PRO_5003468895" evidence="1">
    <location>
        <begin position="21"/>
        <end position="186"/>
    </location>
</feature>
<name>G4TTW3_SERID</name>
<proteinExistence type="predicted"/>
<dbReference type="Proteomes" id="UP000007148">
    <property type="component" value="Unassembled WGS sequence"/>
</dbReference>
<dbReference type="OrthoDB" id="10316375at2759"/>
<accession>G4TTW3</accession>
<comment type="caution">
    <text evidence="2">The sequence shown here is derived from an EMBL/GenBank/DDBJ whole genome shotgun (WGS) entry which is preliminary data.</text>
</comment>
<dbReference type="HOGENOM" id="CLU_1454949_0_0_1"/>
<feature type="signal peptide" evidence="1">
    <location>
        <begin position="1"/>
        <end position="20"/>
    </location>
</feature>
<reference evidence="2 3" key="1">
    <citation type="journal article" date="2011" name="PLoS Pathog.">
        <title>Endophytic Life Strategies Decoded by Genome and Transcriptome Analyses of the Mutualistic Root Symbiont Piriformospora indica.</title>
        <authorList>
            <person name="Zuccaro A."/>
            <person name="Lahrmann U."/>
            <person name="Guldener U."/>
            <person name="Langen G."/>
            <person name="Pfiffi S."/>
            <person name="Biedenkopf D."/>
            <person name="Wong P."/>
            <person name="Samans B."/>
            <person name="Grimm C."/>
            <person name="Basiewicz M."/>
            <person name="Murat C."/>
            <person name="Martin F."/>
            <person name="Kogel K.H."/>
        </authorList>
    </citation>
    <scope>NUCLEOTIDE SEQUENCE [LARGE SCALE GENOMIC DNA]</scope>
    <source>
        <strain evidence="2 3">DSM 11827</strain>
    </source>
</reference>
<dbReference type="EMBL" id="CAFZ01000351">
    <property type="protein sequence ID" value="CCA74756.1"/>
    <property type="molecule type" value="Genomic_DNA"/>
</dbReference>
<sequence length="186" mass="20255">MKRAAFATFILSSAAVTVKAVCISTADSITLSVFPLANATDTRPVKLISDGADTYTMLTCNENCGAIPINSWYLKDKVLIPSLAQVRIYTMTDNPVPANTSPSFQRVLVGNPVYKYPIYCIDAPSKNAKRGLLSVNGATNKFYLCDNLIPTFAPTFRGDIFYDVDPNNSIYPRGDCRRAGIIATIP</sequence>
<keyword evidence="3" id="KW-1185">Reference proteome</keyword>
<keyword evidence="1" id="KW-0732">Signal</keyword>
<gene>
    <name evidence="2" type="ORF">PIIN_08714</name>
</gene>
<organism evidence="2 3">
    <name type="scientific">Serendipita indica (strain DSM 11827)</name>
    <name type="common">Root endophyte fungus</name>
    <name type="synonym">Piriformospora indica</name>
    <dbReference type="NCBI Taxonomy" id="1109443"/>
    <lineage>
        <taxon>Eukaryota</taxon>
        <taxon>Fungi</taxon>
        <taxon>Dikarya</taxon>
        <taxon>Basidiomycota</taxon>
        <taxon>Agaricomycotina</taxon>
        <taxon>Agaricomycetes</taxon>
        <taxon>Sebacinales</taxon>
        <taxon>Serendipitaceae</taxon>
        <taxon>Serendipita</taxon>
    </lineage>
</organism>
<protein>
    <submittedName>
        <fullName evidence="2">Uncharacterized protein</fullName>
    </submittedName>
</protein>
<evidence type="ECO:0000313" key="3">
    <source>
        <dbReference type="Proteomes" id="UP000007148"/>
    </source>
</evidence>
<dbReference type="AlphaFoldDB" id="G4TTW3"/>
<evidence type="ECO:0000256" key="1">
    <source>
        <dbReference type="SAM" id="SignalP"/>
    </source>
</evidence>
<dbReference type="InParanoid" id="G4TTW3"/>